<evidence type="ECO:0000256" key="9">
    <source>
        <dbReference type="ARBA" id="ARBA00023136"/>
    </source>
</evidence>
<keyword evidence="9" id="KW-0472">Membrane</keyword>
<organism evidence="12 13">
    <name type="scientific">Mesorhabditis belari</name>
    <dbReference type="NCBI Taxonomy" id="2138241"/>
    <lineage>
        <taxon>Eukaryota</taxon>
        <taxon>Metazoa</taxon>
        <taxon>Ecdysozoa</taxon>
        <taxon>Nematoda</taxon>
        <taxon>Chromadorea</taxon>
        <taxon>Rhabditida</taxon>
        <taxon>Rhabditina</taxon>
        <taxon>Rhabditomorpha</taxon>
        <taxon>Rhabditoidea</taxon>
        <taxon>Rhabditidae</taxon>
        <taxon>Mesorhabditinae</taxon>
        <taxon>Mesorhabditis</taxon>
    </lineage>
</organism>
<dbReference type="Pfam" id="PF01762">
    <property type="entry name" value="Galactosyl_T"/>
    <property type="match status" value="1"/>
</dbReference>
<comment type="similarity">
    <text evidence="2 10">Belongs to the glycosyltransferase 31 family.</text>
</comment>
<dbReference type="Proteomes" id="UP000887575">
    <property type="component" value="Unassembled WGS sequence"/>
</dbReference>
<dbReference type="InterPro" id="IPR002659">
    <property type="entry name" value="Glyco_trans_31"/>
</dbReference>
<comment type="subcellular location">
    <subcellularLocation>
        <location evidence="1 10">Golgi apparatus membrane</location>
        <topology evidence="1 10">Single-pass type II membrane protein</topology>
    </subcellularLocation>
</comment>
<keyword evidence="5" id="KW-0812">Transmembrane</keyword>
<evidence type="ECO:0000256" key="11">
    <source>
        <dbReference type="SAM" id="SignalP"/>
    </source>
</evidence>
<dbReference type="PANTHER" id="PTHR11214:SF3">
    <property type="entry name" value="BETA-1,3-GALACTOSYLTRANSFERASE 6"/>
    <property type="match status" value="1"/>
</dbReference>
<name>A0AAF3ERM9_9BILA</name>
<dbReference type="AlphaFoldDB" id="A0AAF3ERM9"/>
<evidence type="ECO:0000256" key="10">
    <source>
        <dbReference type="RuleBase" id="RU363063"/>
    </source>
</evidence>
<evidence type="ECO:0000256" key="1">
    <source>
        <dbReference type="ARBA" id="ARBA00004323"/>
    </source>
</evidence>
<accession>A0AAF3ERM9</accession>
<evidence type="ECO:0000256" key="2">
    <source>
        <dbReference type="ARBA" id="ARBA00008661"/>
    </source>
</evidence>
<evidence type="ECO:0000256" key="3">
    <source>
        <dbReference type="ARBA" id="ARBA00022676"/>
    </source>
</evidence>
<feature type="signal peptide" evidence="11">
    <location>
        <begin position="1"/>
        <end position="22"/>
    </location>
</feature>
<dbReference type="WBParaSite" id="MBELARI_LOCUS16773">
    <property type="protein sequence ID" value="MBELARI_LOCUS16773"/>
    <property type="gene ID" value="MBELARI_LOCUS16773"/>
</dbReference>
<keyword evidence="6" id="KW-0735">Signal-anchor</keyword>
<keyword evidence="4" id="KW-0808">Transferase</keyword>
<evidence type="ECO:0000313" key="13">
    <source>
        <dbReference type="WBParaSite" id="MBELARI_LOCUS16773"/>
    </source>
</evidence>
<evidence type="ECO:0000256" key="7">
    <source>
        <dbReference type="ARBA" id="ARBA00022989"/>
    </source>
</evidence>
<evidence type="ECO:0000256" key="8">
    <source>
        <dbReference type="ARBA" id="ARBA00023034"/>
    </source>
</evidence>
<dbReference type="PANTHER" id="PTHR11214">
    <property type="entry name" value="BETA-1,3-N-ACETYLGLUCOSAMINYLTRANSFERASE"/>
    <property type="match status" value="1"/>
</dbReference>
<evidence type="ECO:0000256" key="6">
    <source>
        <dbReference type="ARBA" id="ARBA00022968"/>
    </source>
</evidence>
<proteinExistence type="inferred from homology"/>
<sequence length="286" mass="33533">MFVLRLGTFLLTFISILITTKAEEISENAGNETITHPYYRRFPFTIVPKDLCLPTVKTLFVVHTTIINQGRRALIRETYAHSRWENKYISWMRYLQENCKDVELIVKLDDDVVGNIFWLFDDIKQGKISRNRTFTCLQGMKLDLIRDKSSPWYVSKEAHPSERWEDCCIGPALFQSNDLCQELIQQAETHQYYNSVDDGFFTGTIAKEIRANHNFKLYGTNFLELEENQTEAHLLDRTHLFGLYSTSASVRRIFTELKYLYREEVDQIDDFPKSIKVGPIGEDEMR</sequence>
<keyword evidence="8 10" id="KW-0333">Golgi apparatus</keyword>
<dbReference type="GO" id="GO:0006493">
    <property type="term" value="P:protein O-linked glycosylation"/>
    <property type="evidence" value="ECO:0007669"/>
    <property type="project" value="TreeGrafter"/>
</dbReference>
<reference evidence="13" key="1">
    <citation type="submission" date="2024-02" db="UniProtKB">
        <authorList>
            <consortium name="WormBaseParasite"/>
        </authorList>
    </citation>
    <scope>IDENTIFICATION</scope>
</reference>
<evidence type="ECO:0000256" key="4">
    <source>
        <dbReference type="ARBA" id="ARBA00022679"/>
    </source>
</evidence>
<protein>
    <recommendedName>
        <fullName evidence="10">Hexosyltransferase</fullName>
        <ecNumber evidence="10">2.4.1.-</ecNumber>
    </recommendedName>
</protein>
<dbReference type="GO" id="GO:0000139">
    <property type="term" value="C:Golgi membrane"/>
    <property type="evidence" value="ECO:0007669"/>
    <property type="project" value="UniProtKB-SubCell"/>
</dbReference>
<evidence type="ECO:0000313" key="12">
    <source>
        <dbReference type="Proteomes" id="UP000887575"/>
    </source>
</evidence>
<keyword evidence="7" id="KW-1133">Transmembrane helix</keyword>
<dbReference type="EC" id="2.4.1.-" evidence="10"/>
<feature type="chain" id="PRO_5041938137" description="Hexosyltransferase" evidence="11">
    <location>
        <begin position="23"/>
        <end position="286"/>
    </location>
</feature>
<keyword evidence="11" id="KW-0732">Signal</keyword>
<dbReference type="GO" id="GO:0016758">
    <property type="term" value="F:hexosyltransferase activity"/>
    <property type="evidence" value="ECO:0007669"/>
    <property type="project" value="InterPro"/>
</dbReference>
<evidence type="ECO:0000256" key="5">
    <source>
        <dbReference type="ARBA" id="ARBA00022692"/>
    </source>
</evidence>
<keyword evidence="3 10" id="KW-0328">Glycosyltransferase</keyword>
<keyword evidence="12" id="KW-1185">Reference proteome</keyword>